<dbReference type="EMBL" id="BOLY01000002">
    <property type="protein sequence ID" value="GIZ39575.1"/>
    <property type="molecule type" value="Genomic_DNA"/>
</dbReference>
<proteinExistence type="predicted"/>
<organism evidence="1 2">
    <name type="scientific">Cercospora kikuchii</name>
    <dbReference type="NCBI Taxonomy" id="84275"/>
    <lineage>
        <taxon>Eukaryota</taxon>
        <taxon>Fungi</taxon>
        <taxon>Dikarya</taxon>
        <taxon>Ascomycota</taxon>
        <taxon>Pezizomycotina</taxon>
        <taxon>Dothideomycetes</taxon>
        <taxon>Dothideomycetidae</taxon>
        <taxon>Mycosphaerellales</taxon>
        <taxon>Mycosphaerellaceae</taxon>
        <taxon>Cercospora</taxon>
    </lineage>
</organism>
<dbReference type="Proteomes" id="UP000825890">
    <property type="component" value="Unassembled WGS sequence"/>
</dbReference>
<keyword evidence="2" id="KW-1185">Reference proteome</keyword>
<dbReference type="GeneID" id="68288529"/>
<name>A0A9P3CFP4_9PEZI</name>
<evidence type="ECO:0000313" key="1">
    <source>
        <dbReference type="EMBL" id="GIZ39575.1"/>
    </source>
</evidence>
<dbReference type="RefSeq" id="XP_044654062.1">
    <property type="nucleotide sequence ID" value="XM_044798127.1"/>
</dbReference>
<comment type="caution">
    <text evidence="1">The sequence shown here is derived from an EMBL/GenBank/DDBJ whole genome shotgun (WGS) entry which is preliminary data.</text>
</comment>
<sequence>MHMRTSRPCGLLQDKYHSMNPAGPRPPFLLGSKATSWKAGDPRRQYLPASLNPLHYLTLRVQFHVPLHVPRVE</sequence>
<protein>
    <submittedName>
        <fullName evidence="1">Uncharacterized protein</fullName>
    </submittedName>
</protein>
<dbReference type="AlphaFoldDB" id="A0A9P3CFP4"/>
<reference evidence="1 2" key="1">
    <citation type="submission" date="2021-01" db="EMBL/GenBank/DDBJ databases">
        <title>Cercospora kikuchii MAFF 305040 whole genome shotgun sequence.</title>
        <authorList>
            <person name="Kashiwa T."/>
            <person name="Suzuki T."/>
        </authorList>
    </citation>
    <scope>NUCLEOTIDE SEQUENCE [LARGE SCALE GENOMIC DNA]</scope>
    <source>
        <strain evidence="1 2">MAFF 305040</strain>
    </source>
</reference>
<accession>A0A9P3CFP4</accession>
<gene>
    <name evidence="1" type="ORF">CKM354_000295400</name>
</gene>
<evidence type="ECO:0000313" key="2">
    <source>
        <dbReference type="Proteomes" id="UP000825890"/>
    </source>
</evidence>